<dbReference type="InterPro" id="IPR051461">
    <property type="entry name" value="UPF0750_membrane"/>
</dbReference>
<dbReference type="PANTHER" id="PTHR33545">
    <property type="entry name" value="UPF0750 MEMBRANE PROTEIN YITT-RELATED"/>
    <property type="match status" value="1"/>
</dbReference>
<feature type="domain" description="DUF2179" evidence="7">
    <location>
        <begin position="377"/>
        <end position="430"/>
    </location>
</feature>
<feature type="transmembrane region" description="Helical" evidence="6">
    <location>
        <begin position="215"/>
        <end position="248"/>
    </location>
</feature>
<evidence type="ECO:0000313" key="9">
    <source>
        <dbReference type="Proteomes" id="UP001164481"/>
    </source>
</evidence>
<feature type="transmembrane region" description="Helical" evidence="6">
    <location>
        <begin position="151"/>
        <end position="172"/>
    </location>
</feature>
<evidence type="ECO:0000256" key="1">
    <source>
        <dbReference type="ARBA" id="ARBA00004651"/>
    </source>
</evidence>
<dbReference type="Gene3D" id="3.30.70.120">
    <property type="match status" value="1"/>
</dbReference>
<dbReference type="AlphaFoldDB" id="A0AAN1EE86"/>
<dbReference type="RefSeq" id="WP_109536946.1">
    <property type="nucleotide sequence ID" value="NZ_CP012624.1"/>
</dbReference>
<dbReference type="CDD" id="cd16380">
    <property type="entry name" value="YitT_C"/>
    <property type="match status" value="1"/>
</dbReference>
<evidence type="ECO:0000256" key="4">
    <source>
        <dbReference type="ARBA" id="ARBA00022989"/>
    </source>
</evidence>
<comment type="subcellular location">
    <subcellularLocation>
        <location evidence="1">Cell membrane</location>
        <topology evidence="1">Multi-pass membrane protein</topology>
    </subcellularLocation>
</comment>
<dbReference type="GO" id="GO:0005886">
    <property type="term" value="C:plasma membrane"/>
    <property type="evidence" value="ECO:0007669"/>
    <property type="project" value="UniProtKB-SubCell"/>
</dbReference>
<dbReference type="Pfam" id="PF10035">
    <property type="entry name" value="DUF2179"/>
    <property type="match status" value="1"/>
</dbReference>
<reference evidence="8" key="2">
    <citation type="submission" date="2022-11" db="EMBL/GenBank/DDBJ databases">
        <title>complete genomes of mycoplasma synoviae ZX313 strain and SD2 strain.</title>
        <authorList>
            <person name="Zhong Q."/>
        </authorList>
    </citation>
    <scope>NUCLEOTIDE SEQUENCE</scope>
    <source>
        <strain evidence="8">SD2</strain>
    </source>
</reference>
<feature type="transmembrane region" description="Helical" evidence="6">
    <location>
        <begin position="126"/>
        <end position="144"/>
    </location>
</feature>
<reference evidence="8" key="1">
    <citation type="submission" date="2022-10" db="EMBL/GenBank/DDBJ databases">
        <authorList>
            <person name="Wei X."/>
        </authorList>
    </citation>
    <scope>NUCLEOTIDE SEQUENCE</scope>
    <source>
        <strain evidence="8">SD2</strain>
    </source>
</reference>
<evidence type="ECO:0000259" key="7">
    <source>
        <dbReference type="Pfam" id="PF10035"/>
    </source>
</evidence>
<evidence type="ECO:0000256" key="3">
    <source>
        <dbReference type="ARBA" id="ARBA00022692"/>
    </source>
</evidence>
<dbReference type="EMBL" id="CP107525">
    <property type="protein sequence ID" value="UZW64583.1"/>
    <property type="molecule type" value="Genomic_DNA"/>
</dbReference>
<name>A0AAN1EE86_MYCSY</name>
<dbReference type="PANTHER" id="PTHR33545:SF5">
    <property type="entry name" value="UPF0750 MEMBRANE PROTEIN YITT"/>
    <property type="match status" value="1"/>
</dbReference>
<keyword evidence="5 6" id="KW-0472">Membrane</keyword>
<accession>A0AAN1EE86</accession>
<evidence type="ECO:0000256" key="2">
    <source>
        <dbReference type="ARBA" id="ARBA00022475"/>
    </source>
</evidence>
<keyword evidence="2" id="KW-1003">Cell membrane</keyword>
<evidence type="ECO:0000256" key="6">
    <source>
        <dbReference type="SAM" id="Phobius"/>
    </source>
</evidence>
<evidence type="ECO:0000256" key="5">
    <source>
        <dbReference type="ARBA" id="ARBA00023136"/>
    </source>
</evidence>
<gene>
    <name evidence="8" type="ORF">OIE46_00620</name>
</gene>
<evidence type="ECO:0000313" key="8">
    <source>
        <dbReference type="EMBL" id="UZW64583.1"/>
    </source>
</evidence>
<dbReference type="InterPro" id="IPR015867">
    <property type="entry name" value="N-reg_PII/ATP_PRibTrfase_C"/>
</dbReference>
<organism evidence="8 9">
    <name type="scientific">Mycoplasmopsis synoviae</name>
    <name type="common">Mycoplasma synoviae</name>
    <dbReference type="NCBI Taxonomy" id="2109"/>
    <lineage>
        <taxon>Bacteria</taxon>
        <taxon>Bacillati</taxon>
        <taxon>Mycoplasmatota</taxon>
        <taxon>Mycoplasmoidales</taxon>
        <taxon>Metamycoplasmataceae</taxon>
        <taxon>Mycoplasmopsis</taxon>
    </lineage>
</organism>
<dbReference type="Proteomes" id="UP001164481">
    <property type="component" value="Chromosome"/>
</dbReference>
<feature type="transmembrane region" description="Helical" evidence="6">
    <location>
        <begin position="68"/>
        <end position="87"/>
    </location>
</feature>
<feature type="transmembrane region" description="Helical" evidence="6">
    <location>
        <begin position="328"/>
        <end position="346"/>
    </location>
</feature>
<protein>
    <submittedName>
        <fullName evidence="8">DUF2179 domain-containing protein</fullName>
    </submittedName>
</protein>
<sequence>MTEDNNKDVNKESSKIVEPVDYRTQDLKYDDVPKRKIKKVNTTFRRTQMSNFGLFFSKLYQPLSIQKIMLITIAMAIFFGALSVFFVKNVGIYNFGLAAIGQSVAKIVAVNTTELPHFISNLIDQIIFWLAYIILSIPIFIFGYKKIGKFFIFVTVVFLLVSSMVSIVIGLIPGANDVFIIGDFSNPVVKEALPENQKHLSNIIPLMWSDGGNIAALLVYATFYGVVLAFIFAIIQIIGGTAGVTGIVGEWYANVKQKSFGTISGYMNIIIVIFSVLVGSWLPGSILLQNAKQNFLTTNNIDTAFIPKEMAVVFNKAWNFELYLSPNFVATVFINVLYIVVLNKIYPKFKLVRLEIYSPLWEEIQNKIKNDRKIVAGSTVFRARGGYKGKKINVLVSVILFRHVLRIIHDVRKIDKDAFISISNVRSIDGWIYLPDKNF</sequence>
<keyword evidence="3 6" id="KW-0812">Transmembrane</keyword>
<dbReference type="InterPro" id="IPR019264">
    <property type="entry name" value="DUF2179"/>
</dbReference>
<proteinExistence type="predicted"/>
<keyword evidence="4 6" id="KW-1133">Transmembrane helix</keyword>
<feature type="transmembrane region" description="Helical" evidence="6">
    <location>
        <begin position="260"/>
        <end position="282"/>
    </location>
</feature>